<reference evidence="6 7" key="1">
    <citation type="submission" date="2019-03" db="EMBL/GenBank/DDBJ databases">
        <title>Genomic Encyclopedia of Type Strains, Phase IV (KMG-IV): sequencing the most valuable type-strain genomes for metagenomic binning, comparative biology and taxonomic classification.</title>
        <authorList>
            <person name="Goeker M."/>
        </authorList>
    </citation>
    <scope>NUCLEOTIDE SEQUENCE [LARGE SCALE GENOMIC DNA]</scope>
    <source>
        <strain evidence="6 7">DSM 23802</strain>
    </source>
</reference>
<keyword evidence="4" id="KW-1278">Translocase</keyword>
<dbReference type="InterPro" id="IPR017871">
    <property type="entry name" value="ABC_transporter-like_CS"/>
</dbReference>
<dbReference type="AlphaFoldDB" id="A0A4R3KKL6"/>
<dbReference type="RefSeq" id="WP_132767191.1">
    <property type="nucleotide sequence ID" value="NZ_SMAB01000003.1"/>
</dbReference>
<keyword evidence="1" id="KW-0813">Transport</keyword>
<dbReference type="PROSITE" id="PS00211">
    <property type="entry name" value="ABC_TRANSPORTER_1"/>
    <property type="match status" value="1"/>
</dbReference>
<keyword evidence="2" id="KW-0547">Nucleotide-binding</keyword>
<dbReference type="PROSITE" id="PS50893">
    <property type="entry name" value="ABC_TRANSPORTER_2"/>
    <property type="match status" value="1"/>
</dbReference>
<name>A0A4R3KKL6_9BACI</name>
<dbReference type="InterPro" id="IPR027417">
    <property type="entry name" value="P-loop_NTPase"/>
</dbReference>
<dbReference type="FunFam" id="3.40.50.300:FF:000134">
    <property type="entry name" value="Iron-enterobactin ABC transporter ATP-binding protein"/>
    <property type="match status" value="1"/>
</dbReference>
<dbReference type="CDD" id="cd03214">
    <property type="entry name" value="ABC_Iron-Siderophores_B12_Hemin"/>
    <property type="match status" value="1"/>
</dbReference>
<comment type="caution">
    <text evidence="6">The sequence shown here is derived from an EMBL/GenBank/DDBJ whole genome shotgun (WGS) entry which is preliminary data.</text>
</comment>
<dbReference type="Proteomes" id="UP000295788">
    <property type="component" value="Unassembled WGS sequence"/>
</dbReference>
<dbReference type="SUPFAM" id="SSF52540">
    <property type="entry name" value="P-loop containing nucleoside triphosphate hydrolases"/>
    <property type="match status" value="1"/>
</dbReference>
<proteinExistence type="predicted"/>
<evidence type="ECO:0000313" key="6">
    <source>
        <dbReference type="EMBL" id="TCS83791.1"/>
    </source>
</evidence>
<dbReference type="GO" id="GO:0005524">
    <property type="term" value="F:ATP binding"/>
    <property type="evidence" value="ECO:0007669"/>
    <property type="project" value="UniProtKB-KW"/>
</dbReference>
<dbReference type="SMART" id="SM00382">
    <property type="entry name" value="AAA"/>
    <property type="match status" value="1"/>
</dbReference>
<dbReference type="Pfam" id="PF00005">
    <property type="entry name" value="ABC_tran"/>
    <property type="match status" value="1"/>
</dbReference>
<accession>A0A4R3KKL6</accession>
<dbReference type="PANTHER" id="PTHR42794:SF1">
    <property type="entry name" value="HEMIN IMPORT ATP-BINDING PROTEIN HMUV"/>
    <property type="match status" value="1"/>
</dbReference>
<evidence type="ECO:0000256" key="2">
    <source>
        <dbReference type="ARBA" id="ARBA00022741"/>
    </source>
</evidence>
<dbReference type="InterPro" id="IPR003439">
    <property type="entry name" value="ABC_transporter-like_ATP-bd"/>
</dbReference>
<evidence type="ECO:0000256" key="4">
    <source>
        <dbReference type="ARBA" id="ARBA00022967"/>
    </source>
</evidence>
<dbReference type="Gene3D" id="3.40.50.300">
    <property type="entry name" value="P-loop containing nucleotide triphosphate hydrolases"/>
    <property type="match status" value="1"/>
</dbReference>
<dbReference type="EMBL" id="SMAB01000003">
    <property type="protein sequence ID" value="TCS83791.1"/>
    <property type="molecule type" value="Genomic_DNA"/>
</dbReference>
<evidence type="ECO:0000256" key="3">
    <source>
        <dbReference type="ARBA" id="ARBA00022840"/>
    </source>
</evidence>
<organism evidence="6 7">
    <name type="scientific">Tepidibacillus fermentans</name>
    <dbReference type="NCBI Taxonomy" id="1281767"/>
    <lineage>
        <taxon>Bacteria</taxon>
        <taxon>Bacillati</taxon>
        <taxon>Bacillota</taxon>
        <taxon>Bacilli</taxon>
        <taxon>Bacillales</taxon>
        <taxon>Bacillaceae</taxon>
        <taxon>Tepidibacillus</taxon>
    </lineage>
</organism>
<dbReference type="InterPro" id="IPR003593">
    <property type="entry name" value="AAA+_ATPase"/>
</dbReference>
<evidence type="ECO:0000313" key="7">
    <source>
        <dbReference type="Proteomes" id="UP000295788"/>
    </source>
</evidence>
<feature type="domain" description="ABC transporter" evidence="5">
    <location>
        <begin position="4"/>
        <end position="240"/>
    </location>
</feature>
<keyword evidence="7" id="KW-1185">Reference proteome</keyword>
<dbReference type="PANTHER" id="PTHR42794">
    <property type="entry name" value="HEMIN IMPORT ATP-BINDING PROTEIN HMUV"/>
    <property type="match status" value="1"/>
</dbReference>
<sequence>MSLFQVNHVSHFFGQKQVLYNIHFEIEEGSILGIIGPNGSGKTTLLHAMSGLFDVDEGEILFQGEKITSYRKKELARKIAVMSQKGTPPISFTVEEVVAMGRYPWLNFFSSLSSRDLFIVKQTLHQLGLWEKRAQQVATLSGGERQLVSLARAMVQQPEVLILDEPTTYLDIGHQMVVLEHIRRWQREKGITVIMVLHDLNLAAQYCSQLLLIHDGKMESLGKVEEVIRAEEIERVYQTKLIVVNHPKLKVPQILLQA</sequence>
<evidence type="ECO:0000256" key="1">
    <source>
        <dbReference type="ARBA" id="ARBA00022448"/>
    </source>
</evidence>
<keyword evidence="3 6" id="KW-0067">ATP-binding</keyword>
<evidence type="ECO:0000259" key="5">
    <source>
        <dbReference type="PROSITE" id="PS50893"/>
    </source>
</evidence>
<protein>
    <submittedName>
        <fullName evidence="6">Iron complex transport system ATP-binding protein</fullName>
    </submittedName>
</protein>
<gene>
    <name evidence="6" type="ORF">EDD72_103115</name>
</gene>
<dbReference type="OrthoDB" id="9787851at2"/>
<dbReference type="GO" id="GO:0016887">
    <property type="term" value="F:ATP hydrolysis activity"/>
    <property type="evidence" value="ECO:0007669"/>
    <property type="project" value="InterPro"/>
</dbReference>